<proteinExistence type="inferred from homology"/>
<evidence type="ECO:0000313" key="13">
    <source>
        <dbReference type="EMBL" id="SIT77771.1"/>
    </source>
</evidence>
<comment type="pathway">
    <text evidence="10">Porphyrin-containing compound metabolism; heme A biosynthesis; heme A from heme O: step 1/1.</text>
</comment>
<accession>A0A1R3WHX7</accession>
<keyword evidence="7" id="KW-0408">Iron</keyword>
<evidence type="ECO:0000256" key="3">
    <source>
        <dbReference type="ARBA" id="ARBA00022692"/>
    </source>
</evidence>
<keyword evidence="4" id="KW-0479">Metal-binding</keyword>
<feature type="transmembrane region" description="Helical" evidence="12">
    <location>
        <begin position="256"/>
        <end position="275"/>
    </location>
</feature>
<dbReference type="GO" id="GO:0016020">
    <property type="term" value="C:membrane"/>
    <property type="evidence" value="ECO:0007669"/>
    <property type="project" value="UniProtKB-SubCell"/>
</dbReference>
<dbReference type="Proteomes" id="UP000187181">
    <property type="component" value="Unassembled WGS sequence"/>
</dbReference>
<dbReference type="GO" id="GO:0046872">
    <property type="term" value="F:metal ion binding"/>
    <property type="evidence" value="ECO:0007669"/>
    <property type="project" value="UniProtKB-KW"/>
</dbReference>
<dbReference type="PANTHER" id="PTHR23289:SF2">
    <property type="entry name" value="CYTOCHROME C OXIDASE ASSEMBLY PROTEIN COX15 HOMOLOG"/>
    <property type="match status" value="1"/>
</dbReference>
<evidence type="ECO:0000256" key="2">
    <source>
        <dbReference type="ARBA" id="ARBA00004141"/>
    </source>
</evidence>
<feature type="transmembrane region" description="Helical" evidence="12">
    <location>
        <begin position="12"/>
        <end position="30"/>
    </location>
</feature>
<dbReference type="EMBL" id="FTPP01000001">
    <property type="protein sequence ID" value="SIT77771.1"/>
    <property type="molecule type" value="Genomic_DNA"/>
</dbReference>
<feature type="transmembrane region" description="Helical" evidence="12">
    <location>
        <begin position="287"/>
        <end position="310"/>
    </location>
</feature>
<evidence type="ECO:0000256" key="1">
    <source>
        <dbReference type="ARBA" id="ARBA00001970"/>
    </source>
</evidence>
<evidence type="ECO:0000256" key="11">
    <source>
        <dbReference type="ARBA" id="ARBA00048044"/>
    </source>
</evidence>
<feature type="transmembrane region" description="Helical" evidence="12">
    <location>
        <begin position="159"/>
        <end position="181"/>
    </location>
</feature>
<evidence type="ECO:0000256" key="10">
    <source>
        <dbReference type="ARBA" id="ARBA00044501"/>
    </source>
</evidence>
<dbReference type="AlphaFoldDB" id="A0A1R3WHX7"/>
<evidence type="ECO:0000256" key="8">
    <source>
        <dbReference type="ARBA" id="ARBA00023133"/>
    </source>
</evidence>
<feature type="transmembrane region" description="Helical" evidence="12">
    <location>
        <begin position="125"/>
        <end position="147"/>
    </location>
</feature>
<keyword evidence="9 12" id="KW-0472">Membrane</keyword>
<protein>
    <submittedName>
        <fullName evidence="13">Cytochrome c oxidase assembly protein subunit 15</fullName>
    </submittedName>
</protein>
<keyword evidence="8" id="KW-0350">Heme biosynthesis</keyword>
<dbReference type="OrthoDB" id="9793156at2"/>
<feature type="transmembrane region" description="Helical" evidence="12">
    <location>
        <begin position="316"/>
        <end position="336"/>
    </location>
</feature>
<name>A0A1R3WHX7_9BACT</name>
<dbReference type="STRING" id="1317125.SAMN05444128_0537"/>
<feature type="transmembrane region" description="Helical" evidence="12">
    <location>
        <begin position="95"/>
        <end position="113"/>
    </location>
</feature>
<evidence type="ECO:0000256" key="12">
    <source>
        <dbReference type="SAM" id="Phobius"/>
    </source>
</evidence>
<dbReference type="Pfam" id="PF02628">
    <property type="entry name" value="COX15-CtaA"/>
    <property type="match status" value="1"/>
</dbReference>
<gene>
    <name evidence="13" type="ORF">SAMN05444128_0537</name>
</gene>
<dbReference type="InterPro" id="IPR023754">
    <property type="entry name" value="HemeA_Synthase_type2"/>
</dbReference>
<dbReference type="HAMAP" id="MF_01665">
    <property type="entry name" value="HemeA_synth_type2"/>
    <property type="match status" value="1"/>
</dbReference>
<dbReference type="GO" id="GO:0120547">
    <property type="term" value="F:heme A synthase activity"/>
    <property type="evidence" value="ECO:0007669"/>
    <property type="project" value="UniProtKB-EC"/>
</dbReference>
<comment type="catalytic activity">
    <reaction evidence="11">
        <text>Fe(II)-heme o + 2 A + H2O = Fe(II)-heme a + 2 AH2</text>
        <dbReference type="Rhea" id="RHEA:63388"/>
        <dbReference type="ChEBI" id="CHEBI:13193"/>
        <dbReference type="ChEBI" id="CHEBI:15377"/>
        <dbReference type="ChEBI" id="CHEBI:17499"/>
        <dbReference type="ChEBI" id="CHEBI:60530"/>
        <dbReference type="ChEBI" id="CHEBI:61715"/>
        <dbReference type="EC" id="1.17.99.9"/>
    </reaction>
    <physiologicalReaction direction="left-to-right" evidence="11">
        <dbReference type="Rhea" id="RHEA:63389"/>
    </physiologicalReaction>
</comment>
<evidence type="ECO:0000256" key="9">
    <source>
        <dbReference type="ARBA" id="ARBA00023136"/>
    </source>
</evidence>
<comment type="cofactor">
    <cofactor evidence="1">
        <name>heme b</name>
        <dbReference type="ChEBI" id="CHEBI:60344"/>
    </cofactor>
</comment>
<sequence length="355" mass="39865">MRQNTVSKPVIIWLISGIVLVVAMVIIGGITRLTGSGLSITEWNLISGTLPPLSEAEWLVMFDKYKQFPEYQKLNFSMDLAGFKQIFMWEYLHRLLGRLIGVVFIVPFLYFLYRKALAPWLVKRLILILLLGMAQGVMGWVMVMSGLSENPHVSHYRLAAHLCMALLLVGTILWTVADLVAPVQSSSKGRRPAYTLSWWVLSAVLVQIVLGAFVAGLKSGFSYNTWPLMQGTLLPDVFQGISIAEFFENGVAMQFLHRWFAFVALGGIILLWYRVRQQFWVGNARQMTNLLLLTGIAQVLLGIFTLVLRVPISLGVLHQLVAVLLFSMAVLTVHQLRQIALVKADRTISSPRQLV</sequence>
<feature type="transmembrane region" description="Helical" evidence="12">
    <location>
        <begin position="193"/>
        <end position="217"/>
    </location>
</feature>
<evidence type="ECO:0000313" key="14">
    <source>
        <dbReference type="Proteomes" id="UP000187181"/>
    </source>
</evidence>
<keyword evidence="14" id="KW-1185">Reference proteome</keyword>
<dbReference type="GO" id="GO:0016653">
    <property type="term" value="F:oxidoreductase activity, acting on NAD(P)H, heme protein as acceptor"/>
    <property type="evidence" value="ECO:0007669"/>
    <property type="project" value="TreeGrafter"/>
</dbReference>
<dbReference type="RefSeq" id="WP_076665948.1">
    <property type="nucleotide sequence ID" value="NZ_FTPP01000001.1"/>
</dbReference>
<keyword evidence="3 12" id="KW-0812">Transmembrane</keyword>
<evidence type="ECO:0000256" key="6">
    <source>
        <dbReference type="ARBA" id="ARBA00023002"/>
    </source>
</evidence>
<evidence type="ECO:0000256" key="4">
    <source>
        <dbReference type="ARBA" id="ARBA00022723"/>
    </source>
</evidence>
<keyword evidence="6" id="KW-0560">Oxidoreductase</keyword>
<reference evidence="14" key="1">
    <citation type="submission" date="2017-01" db="EMBL/GenBank/DDBJ databases">
        <authorList>
            <person name="Varghese N."/>
            <person name="Submissions S."/>
        </authorList>
    </citation>
    <scope>NUCLEOTIDE SEQUENCE [LARGE SCALE GENOMIC DNA]</scope>
    <source>
        <strain evidence="14">LP100</strain>
    </source>
</reference>
<evidence type="ECO:0000256" key="7">
    <source>
        <dbReference type="ARBA" id="ARBA00023004"/>
    </source>
</evidence>
<dbReference type="InterPro" id="IPR003780">
    <property type="entry name" value="COX15/CtaA_fam"/>
</dbReference>
<dbReference type="PANTHER" id="PTHR23289">
    <property type="entry name" value="CYTOCHROME C OXIDASE ASSEMBLY PROTEIN COX15"/>
    <property type="match status" value="1"/>
</dbReference>
<evidence type="ECO:0000256" key="5">
    <source>
        <dbReference type="ARBA" id="ARBA00022989"/>
    </source>
</evidence>
<dbReference type="GO" id="GO:0006784">
    <property type="term" value="P:heme A biosynthetic process"/>
    <property type="evidence" value="ECO:0007669"/>
    <property type="project" value="InterPro"/>
</dbReference>
<comment type="subcellular location">
    <subcellularLocation>
        <location evidence="2">Membrane</location>
        <topology evidence="2">Multi-pass membrane protein</topology>
    </subcellularLocation>
</comment>
<keyword evidence="5 12" id="KW-1133">Transmembrane helix</keyword>
<organism evidence="13 14">
    <name type="scientific">Pontibacter indicus</name>
    <dbReference type="NCBI Taxonomy" id="1317125"/>
    <lineage>
        <taxon>Bacteria</taxon>
        <taxon>Pseudomonadati</taxon>
        <taxon>Bacteroidota</taxon>
        <taxon>Cytophagia</taxon>
        <taxon>Cytophagales</taxon>
        <taxon>Hymenobacteraceae</taxon>
        <taxon>Pontibacter</taxon>
    </lineage>
</organism>